<protein>
    <submittedName>
        <fullName evidence="4">ABC transporter substrate-binding protein</fullName>
    </submittedName>
</protein>
<dbReference type="PROSITE" id="PS51257">
    <property type="entry name" value="PROKAR_LIPOPROTEIN"/>
    <property type="match status" value="1"/>
</dbReference>
<reference evidence="4 5" key="2">
    <citation type="submission" date="2019-08" db="EMBL/GenBank/DDBJ databases">
        <title>Jejuicoccus antrihumi gen. nov., sp. nov., a new member of the family Dermacoccaceae isolated from a cave.</title>
        <authorList>
            <person name="Schumann P."/>
            <person name="Kim I.S."/>
        </authorList>
    </citation>
    <scope>NUCLEOTIDE SEQUENCE [LARGE SCALE GENOMIC DNA]</scope>
    <source>
        <strain evidence="4 5">C5-26</strain>
    </source>
</reference>
<evidence type="ECO:0000313" key="4">
    <source>
        <dbReference type="EMBL" id="TWP35778.1"/>
    </source>
</evidence>
<dbReference type="RefSeq" id="WP_146317057.1">
    <property type="nucleotide sequence ID" value="NZ_VCQV01000016.1"/>
</dbReference>
<evidence type="ECO:0000259" key="3">
    <source>
        <dbReference type="Pfam" id="PF00496"/>
    </source>
</evidence>
<evidence type="ECO:0000256" key="2">
    <source>
        <dbReference type="SAM" id="SignalP"/>
    </source>
</evidence>
<dbReference type="CDD" id="cd08506">
    <property type="entry name" value="PBP2_clavulanate_OppA2"/>
    <property type="match status" value="1"/>
</dbReference>
<organism evidence="4 5">
    <name type="scientific">Leekyejoonella antrihumi</name>
    <dbReference type="NCBI Taxonomy" id="1660198"/>
    <lineage>
        <taxon>Bacteria</taxon>
        <taxon>Bacillati</taxon>
        <taxon>Actinomycetota</taxon>
        <taxon>Actinomycetes</taxon>
        <taxon>Micrococcales</taxon>
        <taxon>Dermacoccaceae</taxon>
        <taxon>Leekyejoonella</taxon>
    </lineage>
</organism>
<evidence type="ECO:0000256" key="1">
    <source>
        <dbReference type="SAM" id="MobiDB-lite"/>
    </source>
</evidence>
<evidence type="ECO:0000313" key="5">
    <source>
        <dbReference type="Proteomes" id="UP000320244"/>
    </source>
</evidence>
<dbReference type="Proteomes" id="UP000320244">
    <property type="component" value="Unassembled WGS sequence"/>
</dbReference>
<dbReference type="Pfam" id="PF00496">
    <property type="entry name" value="SBP_bac_5"/>
    <property type="match status" value="1"/>
</dbReference>
<keyword evidence="5" id="KW-1185">Reference proteome</keyword>
<feature type="signal peptide" evidence="2">
    <location>
        <begin position="1"/>
        <end position="21"/>
    </location>
</feature>
<gene>
    <name evidence="4" type="ORF">FGL98_12220</name>
</gene>
<dbReference type="PANTHER" id="PTHR30290">
    <property type="entry name" value="PERIPLASMIC BINDING COMPONENT OF ABC TRANSPORTER"/>
    <property type="match status" value="1"/>
</dbReference>
<accession>A0A563DZS5</accession>
<proteinExistence type="predicted"/>
<dbReference type="SUPFAM" id="SSF53850">
    <property type="entry name" value="Periplasmic binding protein-like II"/>
    <property type="match status" value="1"/>
</dbReference>
<dbReference type="GO" id="GO:0042597">
    <property type="term" value="C:periplasmic space"/>
    <property type="evidence" value="ECO:0007669"/>
    <property type="project" value="UniProtKB-ARBA"/>
</dbReference>
<reference evidence="4 5" key="1">
    <citation type="submission" date="2019-05" db="EMBL/GenBank/DDBJ databases">
        <authorList>
            <person name="Lee S.D."/>
        </authorList>
    </citation>
    <scope>NUCLEOTIDE SEQUENCE [LARGE SCALE GENOMIC DNA]</scope>
    <source>
        <strain evidence="4 5">C5-26</strain>
    </source>
</reference>
<feature type="chain" id="PRO_5022204131" evidence="2">
    <location>
        <begin position="22"/>
        <end position="585"/>
    </location>
</feature>
<sequence>MSHTRMLTLIATVAVASTSLAACSGGGSNGSGPASGRGAHGATNVSAGGTLQYQTNTPRETLDPQRDYTAEGIAMEHALFSRGLVAFPTSTGTKSASTPVPDLATTTGTSTDGAKAWSFTLRAGVKWQDGSPVTCADVKYGTARVFATDVITGGPTYMLSYLNIPEITSGPRKGLPIYDGPYKKDGQSSFDKAVTCVGKTITYHFNKSWPDFPLYLAAMGAGDPYKQSQDHGAKSNYQVFSDGPYKLQGAWQQGQGGSFVRNPQWSAKSDPVRKALPNKIVFQEGVTPELGAQQLIADSGTSQDVVTTNNIPPATFSQITGSAAQRAVNVQAPFVEYLIPNMLRLKNPKVRQALAMALDKTSYIQAGGGSKMYDPAYSIVNPNVPGYRKNSAFSTIPAGGDPAAAKKLLQQAGVTLPYPITLTYRTNGPTSDKQFGAIAAAWDQAGFKVTLDGLTSTYWTAIAQPHGTWDVAWSDWAPAWPSMSTELPPLFDSRQNLTPTTTGADNGSYQSKQVNALFDQAAAVTSLQKQIPIYQKAETVLGRDVAYIPLAIQKFYRISGSNVTGPVASPATFMYPDLAGIGVKQ</sequence>
<feature type="domain" description="Solute-binding protein family 5" evidence="3">
    <location>
        <begin position="98"/>
        <end position="495"/>
    </location>
</feature>
<dbReference type="PANTHER" id="PTHR30290:SF83">
    <property type="entry name" value="ABC TRANSPORTER SUBSTRATE-BINDING PROTEIN"/>
    <property type="match status" value="1"/>
</dbReference>
<dbReference type="GO" id="GO:0015833">
    <property type="term" value="P:peptide transport"/>
    <property type="evidence" value="ECO:0007669"/>
    <property type="project" value="TreeGrafter"/>
</dbReference>
<comment type="caution">
    <text evidence="4">The sequence shown here is derived from an EMBL/GenBank/DDBJ whole genome shotgun (WGS) entry which is preliminary data.</text>
</comment>
<dbReference type="AlphaFoldDB" id="A0A563DZS5"/>
<dbReference type="InterPro" id="IPR039424">
    <property type="entry name" value="SBP_5"/>
</dbReference>
<dbReference type="Gene3D" id="3.10.105.10">
    <property type="entry name" value="Dipeptide-binding Protein, Domain 3"/>
    <property type="match status" value="1"/>
</dbReference>
<dbReference type="EMBL" id="VCQV01000016">
    <property type="protein sequence ID" value="TWP35778.1"/>
    <property type="molecule type" value="Genomic_DNA"/>
</dbReference>
<feature type="compositionally biased region" description="Gly residues" evidence="1">
    <location>
        <begin position="24"/>
        <end position="39"/>
    </location>
</feature>
<dbReference type="GO" id="GO:1904680">
    <property type="term" value="F:peptide transmembrane transporter activity"/>
    <property type="evidence" value="ECO:0007669"/>
    <property type="project" value="TreeGrafter"/>
</dbReference>
<dbReference type="OrthoDB" id="5240629at2"/>
<dbReference type="InterPro" id="IPR000914">
    <property type="entry name" value="SBP_5_dom"/>
</dbReference>
<dbReference type="Gene3D" id="3.40.190.10">
    <property type="entry name" value="Periplasmic binding protein-like II"/>
    <property type="match status" value="1"/>
</dbReference>
<keyword evidence="2" id="KW-0732">Signal</keyword>
<dbReference type="InterPro" id="IPR030678">
    <property type="entry name" value="Peptide/Ni-bd"/>
</dbReference>
<dbReference type="PIRSF" id="PIRSF002741">
    <property type="entry name" value="MppA"/>
    <property type="match status" value="1"/>
</dbReference>
<feature type="compositionally biased region" description="Polar residues" evidence="1">
    <location>
        <begin position="43"/>
        <end position="59"/>
    </location>
</feature>
<dbReference type="GO" id="GO:0043190">
    <property type="term" value="C:ATP-binding cassette (ABC) transporter complex"/>
    <property type="evidence" value="ECO:0007669"/>
    <property type="project" value="InterPro"/>
</dbReference>
<name>A0A563DZS5_9MICO</name>
<feature type="region of interest" description="Disordered" evidence="1">
    <location>
        <begin position="23"/>
        <end position="63"/>
    </location>
</feature>